<keyword evidence="3" id="KW-1185">Reference proteome</keyword>
<feature type="compositionally biased region" description="Basic and acidic residues" evidence="1">
    <location>
        <begin position="90"/>
        <end position="103"/>
    </location>
</feature>
<gene>
    <name evidence="2" type="ORF">CHS0354_037286</name>
</gene>
<evidence type="ECO:0000313" key="3">
    <source>
        <dbReference type="Proteomes" id="UP001195483"/>
    </source>
</evidence>
<organism evidence="2 3">
    <name type="scientific">Potamilus streckersoni</name>
    <dbReference type="NCBI Taxonomy" id="2493646"/>
    <lineage>
        <taxon>Eukaryota</taxon>
        <taxon>Metazoa</taxon>
        <taxon>Spiralia</taxon>
        <taxon>Lophotrochozoa</taxon>
        <taxon>Mollusca</taxon>
        <taxon>Bivalvia</taxon>
        <taxon>Autobranchia</taxon>
        <taxon>Heteroconchia</taxon>
        <taxon>Palaeoheterodonta</taxon>
        <taxon>Unionida</taxon>
        <taxon>Unionoidea</taxon>
        <taxon>Unionidae</taxon>
        <taxon>Ambleminae</taxon>
        <taxon>Lampsilini</taxon>
        <taxon>Potamilus</taxon>
    </lineage>
</organism>
<protein>
    <submittedName>
        <fullName evidence="2">Uncharacterized protein</fullName>
    </submittedName>
</protein>
<reference evidence="2" key="3">
    <citation type="submission" date="2023-05" db="EMBL/GenBank/DDBJ databases">
        <authorList>
            <person name="Smith C.H."/>
        </authorList>
    </citation>
    <scope>NUCLEOTIDE SEQUENCE</scope>
    <source>
        <strain evidence="2">CHS0354</strain>
        <tissue evidence="2">Mantle</tissue>
    </source>
</reference>
<dbReference type="AlphaFoldDB" id="A0AAE0SY40"/>
<reference evidence="2" key="1">
    <citation type="journal article" date="2021" name="Genome Biol. Evol.">
        <title>A High-Quality Reference Genome for a Parasitic Bivalve with Doubly Uniparental Inheritance (Bivalvia: Unionida).</title>
        <authorList>
            <person name="Smith C.H."/>
        </authorList>
    </citation>
    <scope>NUCLEOTIDE SEQUENCE</scope>
    <source>
        <strain evidence="2">CHS0354</strain>
    </source>
</reference>
<dbReference type="Proteomes" id="UP001195483">
    <property type="component" value="Unassembled WGS sequence"/>
</dbReference>
<reference evidence="2" key="2">
    <citation type="journal article" date="2021" name="Genome Biol. Evol.">
        <title>Developing a high-quality reference genome for a parasitic bivalve with doubly uniparental inheritance (Bivalvia: Unionida).</title>
        <authorList>
            <person name="Smith C.H."/>
        </authorList>
    </citation>
    <scope>NUCLEOTIDE SEQUENCE</scope>
    <source>
        <strain evidence="2">CHS0354</strain>
        <tissue evidence="2">Mantle</tissue>
    </source>
</reference>
<evidence type="ECO:0000313" key="2">
    <source>
        <dbReference type="EMBL" id="KAK3599800.1"/>
    </source>
</evidence>
<accession>A0AAE0SY40</accession>
<proteinExistence type="predicted"/>
<feature type="region of interest" description="Disordered" evidence="1">
    <location>
        <begin position="90"/>
        <end position="113"/>
    </location>
</feature>
<name>A0AAE0SY40_9BIVA</name>
<comment type="caution">
    <text evidence="2">The sequence shown here is derived from an EMBL/GenBank/DDBJ whole genome shotgun (WGS) entry which is preliminary data.</text>
</comment>
<sequence>MDAIFQQYHVLFDKSQAHPTYTIYDIRKLANLGNEFALLARDNNPRRCCMVDFFFLRSTTVSSGPGMIREQQIHPAMVSSEHNCIIRPWHDQRATDSSSHDMTRAQQHHPALA</sequence>
<evidence type="ECO:0000256" key="1">
    <source>
        <dbReference type="SAM" id="MobiDB-lite"/>
    </source>
</evidence>
<dbReference type="EMBL" id="JAEAOA010002176">
    <property type="protein sequence ID" value="KAK3599800.1"/>
    <property type="molecule type" value="Genomic_DNA"/>
</dbReference>